<dbReference type="InterPro" id="IPR016181">
    <property type="entry name" value="Acyl_CoA_acyltransferase"/>
</dbReference>
<dbReference type="Gene3D" id="3.40.630.30">
    <property type="match status" value="1"/>
</dbReference>
<proteinExistence type="predicted"/>
<dbReference type="SUPFAM" id="SSF55729">
    <property type="entry name" value="Acyl-CoA N-acyltransferases (Nat)"/>
    <property type="match status" value="1"/>
</dbReference>
<keyword evidence="3" id="KW-1185">Reference proteome</keyword>
<evidence type="ECO:0000259" key="1">
    <source>
        <dbReference type="Pfam" id="PF13302"/>
    </source>
</evidence>
<comment type="caution">
    <text evidence="2">The sequence shown here is derived from an EMBL/GenBank/DDBJ whole genome shotgun (WGS) entry which is preliminary data.</text>
</comment>
<feature type="domain" description="N-acetyltransferase" evidence="1">
    <location>
        <begin position="14"/>
        <end position="150"/>
    </location>
</feature>
<name>A0A3D9S5M0_9BACL</name>
<dbReference type="GO" id="GO:0016747">
    <property type="term" value="F:acyltransferase activity, transferring groups other than amino-acyl groups"/>
    <property type="evidence" value="ECO:0007669"/>
    <property type="project" value="InterPro"/>
</dbReference>
<keyword evidence="2" id="KW-0808">Transferase</keyword>
<reference evidence="2 3" key="1">
    <citation type="submission" date="2018-08" db="EMBL/GenBank/DDBJ databases">
        <title>Genomic Encyclopedia of Type Strains, Phase III (KMG-III): the genomes of soil and plant-associated and newly described type strains.</title>
        <authorList>
            <person name="Whitman W."/>
        </authorList>
    </citation>
    <scope>NUCLEOTIDE SEQUENCE [LARGE SCALE GENOMIC DNA]</scope>
    <source>
        <strain evidence="2 3">CGMCC 1.10966</strain>
    </source>
</reference>
<evidence type="ECO:0000313" key="2">
    <source>
        <dbReference type="EMBL" id="REE85279.1"/>
    </source>
</evidence>
<dbReference type="EMBL" id="QTTN01000012">
    <property type="protein sequence ID" value="REE85279.1"/>
    <property type="molecule type" value="Genomic_DNA"/>
</dbReference>
<dbReference type="InterPro" id="IPR000182">
    <property type="entry name" value="GNAT_dom"/>
</dbReference>
<dbReference type="Pfam" id="PF13302">
    <property type="entry name" value="Acetyltransf_3"/>
    <property type="match status" value="1"/>
</dbReference>
<dbReference type="PANTHER" id="PTHR43610:SF1">
    <property type="entry name" value="N-ACETYLTRANSFERASE DOMAIN-CONTAINING PROTEIN"/>
    <property type="match status" value="1"/>
</dbReference>
<dbReference type="PANTHER" id="PTHR43610">
    <property type="entry name" value="BLL6696 PROTEIN"/>
    <property type="match status" value="1"/>
</dbReference>
<dbReference type="AlphaFoldDB" id="A0A3D9S5M0"/>
<accession>A0A3D9S5M0</accession>
<protein>
    <submittedName>
        <fullName evidence="2">RimJ/RimL family protein N-acetyltransferase</fullName>
    </submittedName>
</protein>
<gene>
    <name evidence="2" type="ORF">A8990_1128</name>
</gene>
<sequence length="194" mass="22225">MVMDVKPVVLTGRRVELVPMGREHVEGLYEAGRYPEIWEITQGTIATLDDAKSYVEKALSQQGDMRFVIKDRESGIILGSTRLFDISVANRGLEIGSTWLTPSVWRTSVNTECKYLLLRHCFETLGTIRVQLKTDMRNTRSQRAIERLGAVKEGVLRNHMILPNGMIRDSVYFSILDREWPSVKERLESLMNPQ</sequence>
<organism evidence="2 3">
    <name type="scientific">Paenibacillus taihuensis</name>
    <dbReference type="NCBI Taxonomy" id="1156355"/>
    <lineage>
        <taxon>Bacteria</taxon>
        <taxon>Bacillati</taxon>
        <taxon>Bacillota</taxon>
        <taxon>Bacilli</taxon>
        <taxon>Bacillales</taxon>
        <taxon>Paenibacillaceae</taxon>
        <taxon>Paenibacillus</taxon>
    </lineage>
</organism>
<evidence type="ECO:0000313" key="3">
    <source>
        <dbReference type="Proteomes" id="UP000256304"/>
    </source>
</evidence>
<dbReference type="Proteomes" id="UP000256304">
    <property type="component" value="Unassembled WGS sequence"/>
</dbReference>